<dbReference type="Gene3D" id="3.40.190.290">
    <property type="match status" value="1"/>
</dbReference>
<comment type="similarity">
    <text evidence="1">Belongs to the LysR transcriptional regulatory family.</text>
</comment>
<evidence type="ECO:0000256" key="1">
    <source>
        <dbReference type="ARBA" id="ARBA00009437"/>
    </source>
</evidence>
<proteinExistence type="inferred from homology"/>
<organism evidence="6 7">
    <name type="scientific">Thermoactinomyces mirandus</name>
    <dbReference type="NCBI Taxonomy" id="2756294"/>
    <lineage>
        <taxon>Bacteria</taxon>
        <taxon>Bacillati</taxon>
        <taxon>Bacillota</taxon>
        <taxon>Bacilli</taxon>
        <taxon>Bacillales</taxon>
        <taxon>Thermoactinomycetaceae</taxon>
        <taxon>Thermoactinomyces</taxon>
    </lineage>
</organism>
<dbReference type="SUPFAM" id="SSF53850">
    <property type="entry name" value="Periplasmic binding protein-like II"/>
    <property type="match status" value="1"/>
</dbReference>
<dbReference type="Proteomes" id="UP000538292">
    <property type="component" value="Unassembled WGS sequence"/>
</dbReference>
<dbReference type="PANTHER" id="PTHR30126">
    <property type="entry name" value="HTH-TYPE TRANSCRIPTIONAL REGULATOR"/>
    <property type="match status" value="1"/>
</dbReference>
<name>A0A7W1XSK7_9BACL</name>
<keyword evidence="4" id="KW-0804">Transcription</keyword>
<evidence type="ECO:0000256" key="2">
    <source>
        <dbReference type="ARBA" id="ARBA00023015"/>
    </source>
</evidence>
<evidence type="ECO:0000313" key="7">
    <source>
        <dbReference type="Proteomes" id="UP000538292"/>
    </source>
</evidence>
<accession>A0A7W1XSK7</accession>
<dbReference type="Pfam" id="PF03466">
    <property type="entry name" value="LysR_substrate"/>
    <property type="match status" value="1"/>
</dbReference>
<feature type="domain" description="LysR substrate-binding" evidence="5">
    <location>
        <begin position="23"/>
        <end position="222"/>
    </location>
</feature>
<keyword evidence="2" id="KW-0805">Transcription regulation</keyword>
<dbReference type="EMBL" id="JACEOL010000029">
    <property type="protein sequence ID" value="MBA4602366.1"/>
    <property type="molecule type" value="Genomic_DNA"/>
</dbReference>
<dbReference type="GO" id="GO:0006355">
    <property type="term" value="P:regulation of DNA-templated transcription"/>
    <property type="evidence" value="ECO:0007669"/>
    <property type="project" value="TreeGrafter"/>
</dbReference>
<protein>
    <submittedName>
        <fullName evidence="6">Substrate-binding domain-containing protein</fullName>
    </submittedName>
</protein>
<dbReference type="GO" id="GO:0000976">
    <property type="term" value="F:transcription cis-regulatory region binding"/>
    <property type="evidence" value="ECO:0007669"/>
    <property type="project" value="TreeGrafter"/>
</dbReference>
<evidence type="ECO:0000313" key="6">
    <source>
        <dbReference type="EMBL" id="MBA4602366.1"/>
    </source>
</evidence>
<evidence type="ECO:0000256" key="3">
    <source>
        <dbReference type="ARBA" id="ARBA00023125"/>
    </source>
</evidence>
<reference evidence="6 7" key="1">
    <citation type="submission" date="2020-07" db="EMBL/GenBank/DDBJ databases">
        <title>Thermoactinomyces phylogeny.</title>
        <authorList>
            <person name="Dunlap C."/>
        </authorList>
    </citation>
    <scope>NUCLEOTIDE SEQUENCE [LARGE SCALE GENOMIC DNA]</scope>
    <source>
        <strain evidence="6 7">AMNI-1</strain>
    </source>
</reference>
<sequence>MDYAEKIIFYTDEAKDAMHSITQTQLTVGFTPAFSHQVICTAVKEFPKIHYIYLQIIEGHDSIRLLEQVQNQKLDLAFIRTATFDSNLTVDYLFSDRTFVFVSPTHPLSAKTMVTMGDLQGQTMIHYSRSVGIWKKIENTLVGVTDLKKLEIKNIAMLKKFVTEGLGFSILPYFSIIEEVQRKELKILEYKPRIPKNIMSVYYTGSSRTEYQKFISCCKKHLNTSLVYSLQIRES</sequence>
<evidence type="ECO:0000259" key="5">
    <source>
        <dbReference type="Pfam" id="PF03466"/>
    </source>
</evidence>
<comment type="caution">
    <text evidence="6">The sequence shown here is derived from an EMBL/GenBank/DDBJ whole genome shotgun (WGS) entry which is preliminary data.</text>
</comment>
<keyword evidence="3" id="KW-0238">DNA-binding</keyword>
<dbReference type="CDD" id="cd05466">
    <property type="entry name" value="PBP2_LTTR_substrate"/>
    <property type="match status" value="1"/>
</dbReference>
<evidence type="ECO:0000256" key="4">
    <source>
        <dbReference type="ARBA" id="ARBA00023163"/>
    </source>
</evidence>
<dbReference type="RefSeq" id="WP_181739809.1">
    <property type="nucleotide sequence ID" value="NZ_JACEOL010000029.1"/>
</dbReference>
<keyword evidence="7" id="KW-1185">Reference proteome</keyword>
<dbReference type="PANTHER" id="PTHR30126:SF40">
    <property type="entry name" value="HTH-TYPE TRANSCRIPTIONAL REGULATOR GLTR"/>
    <property type="match status" value="1"/>
</dbReference>
<dbReference type="InterPro" id="IPR005119">
    <property type="entry name" value="LysR_subst-bd"/>
</dbReference>
<gene>
    <name evidence="6" type="ORF">H2C83_08575</name>
</gene>
<dbReference type="AlphaFoldDB" id="A0A7W1XSK7"/>